<reference evidence="1" key="1">
    <citation type="submission" date="2016-11" db="EMBL/GenBank/DDBJ databases">
        <title>The genome of Nicotiana attenuata.</title>
        <authorList>
            <person name="Xu S."/>
            <person name="Brockmoeller T."/>
            <person name="Gaquerel E."/>
            <person name="Navarro A."/>
            <person name="Kuhl H."/>
            <person name="Gase K."/>
            <person name="Ling Z."/>
            <person name="Zhou W."/>
            <person name="Kreitzer C."/>
            <person name="Stanke M."/>
            <person name="Tang H."/>
            <person name="Lyons E."/>
            <person name="Pandey P."/>
            <person name="Pandey S.P."/>
            <person name="Timmermann B."/>
            <person name="Baldwin I.T."/>
        </authorList>
    </citation>
    <scope>NUCLEOTIDE SEQUENCE [LARGE SCALE GENOMIC DNA]</scope>
    <source>
        <strain evidence="1">UT</strain>
    </source>
</reference>
<dbReference type="Proteomes" id="UP000187609">
    <property type="component" value="Unassembled WGS sequence"/>
</dbReference>
<gene>
    <name evidence="1" type="ORF">A4A49_59543</name>
</gene>
<accession>A0A314KH52</accession>
<protein>
    <submittedName>
        <fullName evidence="1">Uncharacterized protein</fullName>
    </submittedName>
</protein>
<evidence type="ECO:0000313" key="2">
    <source>
        <dbReference type="Proteomes" id="UP000187609"/>
    </source>
</evidence>
<sequence length="95" mass="10544">LSRLNDLVYIKYNKTLKRRYDARDTIDPILLHNIDEANEWLTGAPQNHEDEQVYVGDDLDWGTVSMAAGVEENIYGLRGSSSSSNNKGNGVATSS</sequence>
<comment type="caution">
    <text evidence="1">The sequence shown here is derived from an EMBL/GenBank/DDBJ whole genome shotgun (WGS) entry which is preliminary data.</text>
</comment>
<feature type="non-terminal residue" evidence="1">
    <location>
        <position position="95"/>
    </location>
</feature>
<organism evidence="1 2">
    <name type="scientific">Nicotiana attenuata</name>
    <name type="common">Coyote tobacco</name>
    <dbReference type="NCBI Taxonomy" id="49451"/>
    <lineage>
        <taxon>Eukaryota</taxon>
        <taxon>Viridiplantae</taxon>
        <taxon>Streptophyta</taxon>
        <taxon>Embryophyta</taxon>
        <taxon>Tracheophyta</taxon>
        <taxon>Spermatophyta</taxon>
        <taxon>Magnoliopsida</taxon>
        <taxon>eudicotyledons</taxon>
        <taxon>Gunneridae</taxon>
        <taxon>Pentapetalae</taxon>
        <taxon>asterids</taxon>
        <taxon>lamiids</taxon>
        <taxon>Solanales</taxon>
        <taxon>Solanaceae</taxon>
        <taxon>Nicotianoideae</taxon>
        <taxon>Nicotianeae</taxon>
        <taxon>Nicotiana</taxon>
    </lineage>
</organism>
<dbReference type="Gramene" id="OIT28613">
    <property type="protein sequence ID" value="OIT28613"/>
    <property type="gene ID" value="A4A49_59543"/>
</dbReference>
<dbReference type="EMBL" id="MJEQ01002005">
    <property type="protein sequence ID" value="OIT28613.1"/>
    <property type="molecule type" value="Genomic_DNA"/>
</dbReference>
<feature type="non-terminal residue" evidence="1">
    <location>
        <position position="1"/>
    </location>
</feature>
<proteinExistence type="predicted"/>
<evidence type="ECO:0000313" key="1">
    <source>
        <dbReference type="EMBL" id="OIT28613.1"/>
    </source>
</evidence>
<keyword evidence="2" id="KW-1185">Reference proteome</keyword>
<name>A0A314KH52_NICAT</name>
<dbReference type="AlphaFoldDB" id="A0A314KH52"/>